<name>A0A8S3UNL0_MYTED</name>
<keyword evidence="1" id="KW-0677">Repeat</keyword>
<feature type="domain" description="Nephrocystin 3-like N-terminal" evidence="2">
    <location>
        <begin position="2"/>
        <end position="146"/>
    </location>
</feature>
<dbReference type="OrthoDB" id="5989012at2759"/>
<dbReference type="SUPFAM" id="SSF52540">
    <property type="entry name" value="P-loop containing nucleoside triphosphate hydrolases"/>
    <property type="match status" value="1"/>
</dbReference>
<protein>
    <recommendedName>
        <fullName evidence="2">Nephrocystin 3-like N-terminal domain-containing protein</fullName>
    </recommendedName>
</protein>
<proteinExistence type="predicted"/>
<gene>
    <name evidence="3" type="ORF">MEDL_59227</name>
</gene>
<dbReference type="Gene3D" id="3.40.50.300">
    <property type="entry name" value="P-loop containing nucleotide triphosphate hydrolases"/>
    <property type="match status" value="1"/>
</dbReference>
<dbReference type="InterPro" id="IPR056884">
    <property type="entry name" value="NPHP3-like_N"/>
</dbReference>
<dbReference type="Proteomes" id="UP000683360">
    <property type="component" value="Unassembled WGS sequence"/>
</dbReference>
<dbReference type="InterPro" id="IPR027417">
    <property type="entry name" value="P-loop_NTPase"/>
</dbReference>
<evidence type="ECO:0000313" key="4">
    <source>
        <dbReference type="Proteomes" id="UP000683360"/>
    </source>
</evidence>
<comment type="caution">
    <text evidence="3">The sequence shown here is derived from an EMBL/GenBank/DDBJ whole genome shotgun (WGS) entry which is preliminary data.</text>
</comment>
<dbReference type="PANTHER" id="PTHR10039">
    <property type="entry name" value="AMELOGENIN"/>
    <property type="match status" value="1"/>
</dbReference>
<keyword evidence="4" id="KW-1185">Reference proteome</keyword>
<dbReference type="EMBL" id="CAJPWZ010002895">
    <property type="protein sequence ID" value="CAG2247293.1"/>
    <property type="molecule type" value="Genomic_DNA"/>
</dbReference>
<organism evidence="3 4">
    <name type="scientific">Mytilus edulis</name>
    <name type="common">Blue mussel</name>
    <dbReference type="NCBI Taxonomy" id="6550"/>
    <lineage>
        <taxon>Eukaryota</taxon>
        <taxon>Metazoa</taxon>
        <taxon>Spiralia</taxon>
        <taxon>Lophotrochozoa</taxon>
        <taxon>Mollusca</taxon>
        <taxon>Bivalvia</taxon>
        <taxon>Autobranchia</taxon>
        <taxon>Pteriomorphia</taxon>
        <taxon>Mytilida</taxon>
        <taxon>Mytiloidea</taxon>
        <taxon>Mytilidae</taxon>
        <taxon>Mytilinae</taxon>
        <taxon>Mytilus</taxon>
    </lineage>
</organism>
<dbReference type="AlphaFoldDB" id="A0A8S3UNL0"/>
<reference evidence="3" key="1">
    <citation type="submission" date="2021-03" db="EMBL/GenBank/DDBJ databases">
        <authorList>
            <person name="Bekaert M."/>
        </authorList>
    </citation>
    <scope>NUCLEOTIDE SEQUENCE</scope>
</reference>
<dbReference type="Pfam" id="PF24883">
    <property type="entry name" value="NPHP3_N"/>
    <property type="match status" value="1"/>
</dbReference>
<evidence type="ECO:0000256" key="1">
    <source>
        <dbReference type="ARBA" id="ARBA00022737"/>
    </source>
</evidence>
<evidence type="ECO:0000313" key="3">
    <source>
        <dbReference type="EMBL" id="CAG2247293.1"/>
    </source>
</evidence>
<accession>A0A8S3UNL0</accession>
<sequence>MGFGKSSIVSNIVCAQQNSVWHQLKKHGLAYHMCRYDVISSSKPDIFIKNLVGTIVKQIPDLGNSILSDDRALDFLYGVRCREDPVSCLEFSLLNPLKNAWKERSYIIIIDAIDECQTTDGHSLQDLLYERLQCFPDNVKFFITSRNIEQITNKFKTLETVFLDNHTLENHEDVRSYIDKTQNLVIKKLQN</sequence>
<evidence type="ECO:0000259" key="2">
    <source>
        <dbReference type="Pfam" id="PF24883"/>
    </source>
</evidence>